<sequence>MVSNPSNFVIKDCQFIDYSTADGSGLKILYGASLPDAAYDSAARASALVHSIPKTEHEDFVAEFVTWTRRPDSSVMWLDGPKSNLAQLCAEKLQEELAASFFTPQSQRTEGTSQIVITLADQLATHIPSYASVLDAKLRRNPALITKSLTIQFRELIFAPIEEVLASGIDLGPRNVIIVEGIDECASVHARCEILGAILESASRLPFLWAIFSRPDSQLEALLKERHLALKSCWKVCHPTPSFPVGDGEFFWRVELIRHEGWIAVRWALATRDAKIITGTAFFFT</sequence>
<evidence type="ECO:0000313" key="3">
    <source>
        <dbReference type="EMBL" id="KAF9443625.1"/>
    </source>
</evidence>
<keyword evidence="1" id="KW-0677">Repeat</keyword>
<dbReference type="Pfam" id="PF24883">
    <property type="entry name" value="NPHP3_N"/>
    <property type="match status" value="1"/>
</dbReference>
<dbReference type="EMBL" id="MU151452">
    <property type="protein sequence ID" value="KAF9443625.1"/>
    <property type="molecule type" value="Genomic_DNA"/>
</dbReference>
<evidence type="ECO:0000259" key="2">
    <source>
        <dbReference type="Pfam" id="PF24883"/>
    </source>
</evidence>
<dbReference type="AlphaFoldDB" id="A0A9P5X3Z0"/>
<dbReference type="OrthoDB" id="5967843at2759"/>
<proteinExistence type="predicted"/>
<evidence type="ECO:0000313" key="4">
    <source>
        <dbReference type="Proteomes" id="UP000807342"/>
    </source>
</evidence>
<dbReference type="InterPro" id="IPR056884">
    <property type="entry name" value="NPHP3-like_N"/>
</dbReference>
<reference evidence="3" key="1">
    <citation type="submission" date="2020-11" db="EMBL/GenBank/DDBJ databases">
        <authorList>
            <consortium name="DOE Joint Genome Institute"/>
            <person name="Ahrendt S."/>
            <person name="Riley R."/>
            <person name="Andreopoulos W."/>
            <person name="Labutti K."/>
            <person name="Pangilinan J."/>
            <person name="Ruiz-Duenas F.J."/>
            <person name="Barrasa J.M."/>
            <person name="Sanchez-Garcia M."/>
            <person name="Camarero S."/>
            <person name="Miyauchi S."/>
            <person name="Serrano A."/>
            <person name="Linde D."/>
            <person name="Babiker R."/>
            <person name="Drula E."/>
            <person name="Ayuso-Fernandez I."/>
            <person name="Pacheco R."/>
            <person name="Padilla G."/>
            <person name="Ferreira P."/>
            <person name="Barriuso J."/>
            <person name="Kellner H."/>
            <person name="Castanera R."/>
            <person name="Alfaro M."/>
            <person name="Ramirez L."/>
            <person name="Pisabarro A.G."/>
            <person name="Kuo A."/>
            <person name="Tritt A."/>
            <person name="Lipzen A."/>
            <person name="He G."/>
            <person name="Yan M."/>
            <person name="Ng V."/>
            <person name="Cullen D."/>
            <person name="Martin F."/>
            <person name="Rosso M.-N."/>
            <person name="Henrissat B."/>
            <person name="Hibbett D."/>
            <person name="Martinez A.T."/>
            <person name="Grigoriev I.V."/>
        </authorList>
    </citation>
    <scope>NUCLEOTIDE SEQUENCE</scope>
    <source>
        <strain evidence="3">MF-IS2</strain>
    </source>
</reference>
<keyword evidence="4" id="KW-1185">Reference proteome</keyword>
<protein>
    <recommendedName>
        <fullName evidence="2">Nephrocystin 3-like N-terminal domain-containing protein</fullName>
    </recommendedName>
</protein>
<dbReference type="Proteomes" id="UP000807342">
    <property type="component" value="Unassembled WGS sequence"/>
</dbReference>
<name>A0A9P5X3Z0_9AGAR</name>
<accession>A0A9P5X3Z0</accession>
<evidence type="ECO:0000256" key="1">
    <source>
        <dbReference type="ARBA" id="ARBA00022737"/>
    </source>
</evidence>
<feature type="domain" description="Nephrocystin 3-like N-terminal" evidence="2">
    <location>
        <begin position="63"/>
        <end position="214"/>
    </location>
</feature>
<organism evidence="3 4">
    <name type="scientific">Macrolepiota fuliginosa MF-IS2</name>
    <dbReference type="NCBI Taxonomy" id="1400762"/>
    <lineage>
        <taxon>Eukaryota</taxon>
        <taxon>Fungi</taxon>
        <taxon>Dikarya</taxon>
        <taxon>Basidiomycota</taxon>
        <taxon>Agaricomycotina</taxon>
        <taxon>Agaricomycetes</taxon>
        <taxon>Agaricomycetidae</taxon>
        <taxon>Agaricales</taxon>
        <taxon>Agaricineae</taxon>
        <taxon>Agaricaceae</taxon>
        <taxon>Macrolepiota</taxon>
    </lineage>
</organism>
<comment type="caution">
    <text evidence="3">The sequence shown here is derived from an EMBL/GenBank/DDBJ whole genome shotgun (WGS) entry which is preliminary data.</text>
</comment>
<gene>
    <name evidence="3" type="ORF">P691DRAFT_808685</name>
</gene>